<name>A0A835UU15_VANPL</name>
<accession>A0A835UU15</accession>
<keyword evidence="4" id="KW-0294">Fucose metabolism</keyword>
<evidence type="ECO:0000256" key="2">
    <source>
        <dbReference type="ARBA" id="ARBA00022676"/>
    </source>
</evidence>
<evidence type="ECO:0000313" key="8">
    <source>
        <dbReference type="Proteomes" id="UP000636800"/>
    </source>
</evidence>
<evidence type="ECO:0000256" key="1">
    <source>
        <dbReference type="ARBA" id="ARBA00007737"/>
    </source>
</evidence>
<dbReference type="Pfam" id="PF10250">
    <property type="entry name" value="O-FucT"/>
    <property type="match status" value="1"/>
</dbReference>
<dbReference type="OrthoDB" id="4676at2759"/>
<reference evidence="7 8" key="1">
    <citation type="journal article" date="2020" name="Nat. Food">
        <title>A phased Vanilla planifolia genome enables genetic improvement of flavour and production.</title>
        <authorList>
            <person name="Hasing T."/>
            <person name="Tang H."/>
            <person name="Brym M."/>
            <person name="Khazi F."/>
            <person name="Huang T."/>
            <person name="Chambers A.H."/>
        </authorList>
    </citation>
    <scope>NUCLEOTIDE SEQUENCE [LARGE SCALE GENOMIC DNA]</scope>
    <source>
        <tissue evidence="7">Leaf</tissue>
    </source>
</reference>
<keyword evidence="5" id="KW-0119">Carbohydrate metabolism</keyword>
<dbReference type="PANTHER" id="PTHR31288:SF5">
    <property type="entry name" value="PROTEIN MANNAN SYNTHESIS-RELATED 1"/>
    <property type="match status" value="1"/>
</dbReference>
<dbReference type="GO" id="GO:0016757">
    <property type="term" value="F:glycosyltransferase activity"/>
    <property type="evidence" value="ECO:0007669"/>
    <property type="project" value="UniProtKB-KW"/>
</dbReference>
<protein>
    <recommendedName>
        <fullName evidence="6">O-fucosyltransferase family protein</fullName>
    </recommendedName>
</protein>
<dbReference type="GO" id="GO:0006004">
    <property type="term" value="P:fucose metabolic process"/>
    <property type="evidence" value="ECO:0007669"/>
    <property type="project" value="UniProtKB-KW"/>
</dbReference>
<dbReference type="PANTHER" id="PTHR31288">
    <property type="entry name" value="O-FUCOSYLTRANSFERASE FAMILY PROTEIN"/>
    <property type="match status" value="1"/>
</dbReference>
<dbReference type="InterPro" id="IPR019378">
    <property type="entry name" value="GDP-Fuc_O-FucTrfase"/>
</dbReference>
<sequence length="413" mass="46996">MAADLRHILAAFLTIAMFAMLGNMIKRDHFDAFQVSIQVQSNTHVMKYKKKGSTTLLSKGLWQKDSMPLKECWIKPTPIVQEAKKSNGFIVFSLSNGPEYHMSQVMDAVVIARFLGATLIVPDIRGSEPGQKKKLQDMYDEEKFMRSLHGVIKIAKELPHEMTSKSPVVVSVPNQASEDYIERNIEPIFQTTGYLRLATDFSSIHMKPREKQNSDFYSTSCLAMFGSLELKQEIQEVVKTMIERLRTLDQTSNGRFLAVDLRVDILEKKICKRSESIRRKTCYSAQEVADFLKKMGFAGNTTIYLTQTWWHESLKFFKEMFPNTYTKDDLIPTEKKGHFFGPENVMLERALDFSICSQGDAFVPAITGLFYGNVIGKRIVLGRTQTLVPSSPSPDHLSTYVVKKSHLAYSCYC</sequence>
<dbReference type="AlphaFoldDB" id="A0A835UU15"/>
<evidence type="ECO:0000256" key="5">
    <source>
        <dbReference type="ARBA" id="ARBA00023277"/>
    </source>
</evidence>
<keyword evidence="2" id="KW-0328">Glycosyltransferase</keyword>
<evidence type="ECO:0000256" key="3">
    <source>
        <dbReference type="ARBA" id="ARBA00022679"/>
    </source>
</evidence>
<comment type="caution">
    <text evidence="7">The sequence shown here is derived from an EMBL/GenBank/DDBJ whole genome shotgun (WGS) entry which is preliminary data.</text>
</comment>
<evidence type="ECO:0000313" key="7">
    <source>
        <dbReference type="EMBL" id="KAG0473948.1"/>
    </source>
</evidence>
<gene>
    <name evidence="7" type="ORF">HPP92_015805</name>
</gene>
<evidence type="ECO:0000256" key="6">
    <source>
        <dbReference type="ARBA" id="ARBA00030350"/>
    </source>
</evidence>
<keyword evidence="3" id="KW-0808">Transferase</keyword>
<comment type="similarity">
    <text evidence="1">Belongs to the glycosyltransferase GT106 family.</text>
</comment>
<keyword evidence="8" id="KW-1185">Reference proteome</keyword>
<proteinExistence type="inferred from homology"/>
<evidence type="ECO:0000256" key="4">
    <source>
        <dbReference type="ARBA" id="ARBA00023253"/>
    </source>
</evidence>
<organism evidence="7 8">
    <name type="scientific">Vanilla planifolia</name>
    <name type="common">Vanilla</name>
    <dbReference type="NCBI Taxonomy" id="51239"/>
    <lineage>
        <taxon>Eukaryota</taxon>
        <taxon>Viridiplantae</taxon>
        <taxon>Streptophyta</taxon>
        <taxon>Embryophyta</taxon>
        <taxon>Tracheophyta</taxon>
        <taxon>Spermatophyta</taxon>
        <taxon>Magnoliopsida</taxon>
        <taxon>Liliopsida</taxon>
        <taxon>Asparagales</taxon>
        <taxon>Orchidaceae</taxon>
        <taxon>Vanilloideae</taxon>
        <taxon>Vanilleae</taxon>
        <taxon>Vanilla</taxon>
    </lineage>
</organism>
<dbReference type="EMBL" id="JADCNL010000007">
    <property type="protein sequence ID" value="KAG0473948.1"/>
    <property type="molecule type" value="Genomic_DNA"/>
</dbReference>
<dbReference type="Proteomes" id="UP000636800">
    <property type="component" value="Chromosome 7"/>
</dbReference>
<dbReference type="InterPro" id="IPR024709">
    <property type="entry name" value="FucosylTrfase_pln"/>
</dbReference>